<dbReference type="EMBL" id="LAZR01063753">
    <property type="protein sequence ID" value="KKK58879.1"/>
    <property type="molecule type" value="Genomic_DNA"/>
</dbReference>
<evidence type="ECO:0000256" key="3">
    <source>
        <dbReference type="ARBA" id="ARBA00022729"/>
    </source>
</evidence>
<gene>
    <name evidence="7" type="ORF">LCGC14_3039980</name>
</gene>
<feature type="domain" description="Planctomycete extracellular" evidence="5">
    <location>
        <begin position="30"/>
        <end position="49"/>
    </location>
</feature>
<sequence length="285" mass="31577">MRLVTASQNGKSSRLGLHRRTDRQGQPHGRSRRLRLESLEQRRLLAGSIQGIKWLDVNADGIRDANETGIHEWIIYLDENQNGHREVDELATKTDEHGEYLFANVPDGVYTVSEELPDGWVQTFPGPQVELKDIEAYPINEAAATDFRFTSAEVVHRANTDPAWAANRLAVDLSVEVVWPDWSWSVQPDRTTVTVEGDTIDIGVVAQNAEIWPLVAGPKTETHTVSLPLLEPGKYSITATLYEDNIYLARPAPFASRGTTAAMLLNAVGTHTVDAPGNPTFAPRH</sequence>
<evidence type="ECO:0000259" key="6">
    <source>
        <dbReference type="Pfam" id="PF17210"/>
    </source>
</evidence>
<dbReference type="Gene3D" id="2.60.40.10">
    <property type="entry name" value="Immunoglobulins"/>
    <property type="match status" value="1"/>
</dbReference>
<evidence type="ECO:0000313" key="7">
    <source>
        <dbReference type="EMBL" id="KKK58879.1"/>
    </source>
</evidence>
<dbReference type="Pfam" id="PF17210">
    <property type="entry name" value="SdrD_B"/>
    <property type="match status" value="1"/>
</dbReference>
<evidence type="ECO:0000256" key="4">
    <source>
        <dbReference type="SAM" id="MobiDB-lite"/>
    </source>
</evidence>
<dbReference type="InterPro" id="IPR033764">
    <property type="entry name" value="Sdr_B"/>
</dbReference>
<dbReference type="SUPFAM" id="SSF117074">
    <property type="entry name" value="Hypothetical protein PA1324"/>
    <property type="match status" value="1"/>
</dbReference>
<comment type="caution">
    <text evidence="7">The sequence shown here is derived from an EMBL/GenBank/DDBJ whole genome shotgun (WGS) entry which is preliminary data.</text>
</comment>
<evidence type="ECO:0000256" key="2">
    <source>
        <dbReference type="ARBA" id="ARBA00022525"/>
    </source>
</evidence>
<protein>
    <submittedName>
        <fullName evidence="7">Uncharacterized protein</fullName>
    </submittedName>
</protein>
<dbReference type="GO" id="GO:0005576">
    <property type="term" value="C:extracellular region"/>
    <property type="evidence" value="ECO:0007669"/>
    <property type="project" value="UniProtKB-SubCell"/>
</dbReference>
<keyword evidence="2" id="KW-0964">Secreted</keyword>
<reference evidence="7" key="1">
    <citation type="journal article" date="2015" name="Nature">
        <title>Complex archaea that bridge the gap between prokaryotes and eukaryotes.</title>
        <authorList>
            <person name="Spang A."/>
            <person name="Saw J.H."/>
            <person name="Jorgensen S.L."/>
            <person name="Zaremba-Niedzwiedzka K."/>
            <person name="Martijn J."/>
            <person name="Lind A.E."/>
            <person name="van Eijk R."/>
            <person name="Schleper C."/>
            <person name="Guy L."/>
            <person name="Ettema T.J."/>
        </authorList>
    </citation>
    <scope>NUCLEOTIDE SEQUENCE</scope>
</reference>
<evidence type="ECO:0000256" key="1">
    <source>
        <dbReference type="ARBA" id="ARBA00004613"/>
    </source>
</evidence>
<keyword evidence="3" id="KW-0732">Signal</keyword>
<feature type="compositionally biased region" description="Polar residues" evidence="4">
    <location>
        <begin position="1"/>
        <end position="12"/>
    </location>
</feature>
<name>A0A0F8YXY6_9ZZZZ</name>
<comment type="subcellular location">
    <subcellularLocation>
        <location evidence="1">Secreted</location>
    </subcellularLocation>
</comment>
<feature type="non-terminal residue" evidence="7">
    <location>
        <position position="285"/>
    </location>
</feature>
<dbReference type="AlphaFoldDB" id="A0A0F8YXY6"/>
<proteinExistence type="predicted"/>
<evidence type="ECO:0000259" key="5">
    <source>
        <dbReference type="Pfam" id="PF07595"/>
    </source>
</evidence>
<feature type="region of interest" description="Disordered" evidence="4">
    <location>
        <begin position="1"/>
        <end position="31"/>
    </location>
</feature>
<accession>A0A0F8YXY6</accession>
<dbReference type="InterPro" id="IPR013783">
    <property type="entry name" value="Ig-like_fold"/>
</dbReference>
<organism evidence="7">
    <name type="scientific">marine sediment metagenome</name>
    <dbReference type="NCBI Taxonomy" id="412755"/>
    <lineage>
        <taxon>unclassified sequences</taxon>
        <taxon>metagenomes</taxon>
        <taxon>ecological metagenomes</taxon>
    </lineage>
</organism>
<feature type="domain" description="SD-repeat containing protein B" evidence="6">
    <location>
        <begin position="52"/>
        <end position="127"/>
    </location>
</feature>
<dbReference type="InterPro" id="IPR011506">
    <property type="entry name" value="Planctomycete_extracellular"/>
</dbReference>
<dbReference type="Pfam" id="PF07595">
    <property type="entry name" value="Planc_extracel"/>
    <property type="match status" value="1"/>
</dbReference>